<comment type="caution">
    <text evidence="1">The sequence shown here is derived from an EMBL/GenBank/DDBJ whole genome shotgun (WGS) entry which is preliminary data.</text>
</comment>
<evidence type="ECO:0000313" key="1">
    <source>
        <dbReference type="EMBL" id="KAF4314139.1"/>
    </source>
</evidence>
<name>A0A8H4N7H0_9PEZI</name>
<dbReference type="OrthoDB" id="6132182at2759"/>
<dbReference type="Gene3D" id="1.10.1280.10">
    <property type="entry name" value="Di-copper center containing domain from catechol oxidase"/>
    <property type="match status" value="1"/>
</dbReference>
<dbReference type="InterPro" id="IPR008922">
    <property type="entry name" value="Di-copper_centre_dom_sf"/>
</dbReference>
<keyword evidence="2" id="KW-1185">Reference proteome</keyword>
<organism evidence="1 2">
    <name type="scientific">Botryosphaeria dothidea</name>
    <dbReference type="NCBI Taxonomy" id="55169"/>
    <lineage>
        <taxon>Eukaryota</taxon>
        <taxon>Fungi</taxon>
        <taxon>Dikarya</taxon>
        <taxon>Ascomycota</taxon>
        <taxon>Pezizomycotina</taxon>
        <taxon>Dothideomycetes</taxon>
        <taxon>Dothideomycetes incertae sedis</taxon>
        <taxon>Botryosphaeriales</taxon>
        <taxon>Botryosphaeriaceae</taxon>
        <taxon>Botryosphaeria</taxon>
    </lineage>
</organism>
<gene>
    <name evidence="1" type="ORF">GTA08_BOTSDO01582</name>
</gene>
<accession>A0A8H4N7H0</accession>
<protein>
    <submittedName>
        <fullName evidence="1">Uncharacterized protein</fullName>
    </submittedName>
</protein>
<dbReference type="EMBL" id="WWBZ02000001">
    <property type="protein sequence ID" value="KAF4314139.1"/>
    <property type="molecule type" value="Genomic_DNA"/>
</dbReference>
<proteinExistence type="predicted"/>
<sequence length="230" mass="25334">MPCIPSVLKSLLADYEGAPLNQSLVFDRDIDFGGNDLIDSWCISDGPFKDLRLRMRTESNYEDYCLHREFDLDSWAMANRRNVEECFAKQNYSDAWSCYNGYPHSAGHSAVKCSTPLRETLTSSYSSITHTWTVSGGAGRGANLTACLTDMDGQNTPDQSVLDMAGLSAVGPELTDYNSDPGNATALNHVLFSQNLVPNVTIADIMDIDGDTICAEHIDQHGIRSFETIF</sequence>
<reference evidence="1" key="1">
    <citation type="submission" date="2020-04" db="EMBL/GenBank/DDBJ databases">
        <title>Genome Assembly and Annotation of Botryosphaeria dothidea sdau 11-99, a Latent Pathogen of Apple Fruit Ring Rot in China.</title>
        <authorList>
            <person name="Yu C."/>
            <person name="Diao Y."/>
            <person name="Lu Q."/>
            <person name="Zhao J."/>
            <person name="Cui S."/>
            <person name="Peng C."/>
            <person name="He B."/>
            <person name="Liu H."/>
        </authorList>
    </citation>
    <scope>NUCLEOTIDE SEQUENCE [LARGE SCALE GENOMIC DNA]</scope>
    <source>
        <strain evidence="1">Sdau11-99</strain>
    </source>
</reference>
<evidence type="ECO:0000313" key="2">
    <source>
        <dbReference type="Proteomes" id="UP000572817"/>
    </source>
</evidence>
<dbReference type="Proteomes" id="UP000572817">
    <property type="component" value="Unassembled WGS sequence"/>
</dbReference>
<dbReference type="AlphaFoldDB" id="A0A8H4N7H0"/>